<dbReference type="InterPro" id="IPR023828">
    <property type="entry name" value="Peptidase_S8_Ser-AS"/>
</dbReference>
<feature type="active site" description="Charge relay system" evidence="5">
    <location>
        <position position="152"/>
    </location>
</feature>
<dbReference type="PROSITE" id="PS51892">
    <property type="entry name" value="SUBTILASE"/>
    <property type="match status" value="1"/>
</dbReference>
<dbReference type="PANTHER" id="PTHR43806">
    <property type="entry name" value="PEPTIDASE S8"/>
    <property type="match status" value="1"/>
</dbReference>
<name>A0ABV6RPL9_9GAMM</name>
<dbReference type="Pfam" id="PF00395">
    <property type="entry name" value="SLH"/>
    <property type="match status" value="1"/>
</dbReference>
<keyword evidence="8" id="KW-1185">Reference proteome</keyword>
<dbReference type="InterPro" id="IPR036852">
    <property type="entry name" value="Peptidase_S8/S53_dom_sf"/>
</dbReference>
<dbReference type="Pfam" id="PF00082">
    <property type="entry name" value="Peptidase_S8"/>
    <property type="match status" value="1"/>
</dbReference>
<dbReference type="Proteomes" id="UP001589896">
    <property type="component" value="Unassembled WGS sequence"/>
</dbReference>
<keyword evidence="3 5" id="KW-0378">Hydrolase</keyword>
<keyword evidence="4 5" id="KW-0720">Serine protease</keyword>
<dbReference type="InterPro" id="IPR050131">
    <property type="entry name" value="Peptidase_S8_subtilisin-like"/>
</dbReference>
<dbReference type="InterPro" id="IPR022398">
    <property type="entry name" value="Peptidase_S8_His-AS"/>
</dbReference>
<dbReference type="PANTHER" id="PTHR43806:SF65">
    <property type="entry name" value="SERINE PROTEASE APRX"/>
    <property type="match status" value="1"/>
</dbReference>
<evidence type="ECO:0000256" key="4">
    <source>
        <dbReference type="ARBA" id="ARBA00022825"/>
    </source>
</evidence>
<dbReference type="RefSeq" id="WP_386669205.1">
    <property type="nucleotide sequence ID" value="NZ_JBHLTG010000003.1"/>
</dbReference>
<evidence type="ECO:0000256" key="3">
    <source>
        <dbReference type="ARBA" id="ARBA00022801"/>
    </source>
</evidence>
<dbReference type="Gene3D" id="3.40.50.200">
    <property type="entry name" value="Peptidase S8/S53 domain"/>
    <property type="match status" value="1"/>
</dbReference>
<feature type="domain" description="SLH" evidence="6">
    <location>
        <begin position="754"/>
        <end position="825"/>
    </location>
</feature>
<dbReference type="InterPro" id="IPR000209">
    <property type="entry name" value="Peptidase_S8/S53_dom"/>
</dbReference>
<dbReference type="PROSITE" id="PS00138">
    <property type="entry name" value="SUBTILASE_SER"/>
    <property type="match status" value="1"/>
</dbReference>
<dbReference type="EMBL" id="JBHLTG010000003">
    <property type="protein sequence ID" value="MFC0678929.1"/>
    <property type="molecule type" value="Genomic_DNA"/>
</dbReference>
<organism evidence="7 8">
    <name type="scientific">Lysobacter korlensis</name>
    <dbReference type="NCBI Taxonomy" id="553636"/>
    <lineage>
        <taxon>Bacteria</taxon>
        <taxon>Pseudomonadati</taxon>
        <taxon>Pseudomonadota</taxon>
        <taxon>Gammaproteobacteria</taxon>
        <taxon>Lysobacterales</taxon>
        <taxon>Lysobacteraceae</taxon>
        <taxon>Lysobacter</taxon>
    </lineage>
</organism>
<feature type="active site" description="Charge relay system" evidence="5">
    <location>
        <position position="407"/>
    </location>
</feature>
<protein>
    <submittedName>
        <fullName evidence="7">S8 family serine peptidase</fullName>
    </submittedName>
</protein>
<comment type="caution">
    <text evidence="7">The sequence shown here is derived from an EMBL/GenBank/DDBJ whole genome shotgun (WGS) entry which is preliminary data.</text>
</comment>
<reference evidence="7 8" key="1">
    <citation type="submission" date="2024-09" db="EMBL/GenBank/DDBJ databases">
        <authorList>
            <person name="Sun Q."/>
            <person name="Mori K."/>
        </authorList>
    </citation>
    <scope>NUCLEOTIDE SEQUENCE [LARGE SCALE GENOMIC DNA]</scope>
    <source>
        <strain evidence="7 8">KCTC 23076</strain>
    </source>
</reference>
<feature type="domain" description="SLH" evidence="6">
    <location>
        <begin position="606"/>
        <end position="669"/>
    </location>
</feature>
<sequence>MPASSRFRAGLHASLLAAAIFTTPMLAEARRLDRNLELLLPSLAATETVEVIVSFNGDGPLTAEQQQRLASLGLKGVTMRSLPIAGVVATPAQVNALLGMSDVRSVWLNDVLDYDNREATALTGVDRLRTDRNLRVGGFPVTGRGIGVLVNDSGVDGTHPDLKFPEHVKQNVLAQTNLHAVDDLLPVTFVEGVANTDIGGGHGTHVAGTIGGNGAASGGEQEGVAPGAGIIGYGSGAGLFILDTVGGFDYALTHQAQYNIRVVSNSFGQTSDTGTDFDPDHPTNIATKKLADRGVVVVFSAGNSGAGEGTITGNFKKAPWVVTVAAGDKQGRLASFSSRGEKGRGGTVTVDGETFTWVDRPTITAPGVDIASARASLGALDKTKLESDAKKLGTAQAAYYTFSSGTSMAAPHTSGIVALMLEANPAFDWRDVKRVLQETASNMPGNEAWEAGAGYINAHSAVQAALNAGNYGATVNAARTFNADAKISTGSVKDYSIDFSPVGAPADVKFEVGADTALVAARANVGTNTVAISLTDPNGKRYGSSIALPILGQNIAASAPGVPGTWTLSVRGIGSLSGTDLDPADVTNGYAAPGTVKVNVKQLRTDGYAGLSDIQGHPAQGFVEFGVSNRLVDSTPEGKFYPDRALTRRELADYLVMGSGIRQFQPLFGVSSLTDANKLGSGLAFAEAAIATGAAQRDLSHRQAGVMGAVNGAFRPDDAVTRVSLAYSLVQSLGLQNEASAFTGELTVVNGTKRIPIEDAASIPASLRGYVQYALDLGLINARFALVQGPFDLQPTLKAYFDPSTKVTRGAYAAAASRLLGVYGP</sequence>
<accession>A0ABV6RPL9</accession>
<dbReference type="SUPFAM" id="SSF52743">
    <property type="entry name" value="Subtilisin-like"/>
    <property type="match status" value="1"/>
</dbReference>
<evidence type="ECO:0000256" key="2">
    <source>
        <dbReference type="ARBA" id="ARBA00022670"/>
    </source>
</evidence>
<comment type="similarity">
    <text evidence="1 5">Belongs to the peptidase S8 family.</text>
</comment>
<evidence type="ECO:0000313" key="8">
    <source>
        <dbReference type="Proteomes" id="UP001589896"/>
    </source>
</evidence>
<dbReference type="PROSITE" id="PS00137">
    <property type="entry name" value="SUBTILASE_HIS"/>
    <property type="match status" value="1"/>
</dbReference>
<evidence type="ECO:0000259" key="6">
    <source>
        <dbReference type="PROSITE" id="PS51272"/>
    </source>
</evidence>
<feature type="active site" description="Charge relay system" evidence="5">
    <location>
        <position position="202"/>
    </location>
</feature>
<dbReference type="PROSITE" id="PS51272">
    <property type="entry name" value="SLH"/>
    <property type="match status" value="2"/>
</dbReference>
<gene>
    <name evidence="7" type="ORF">ACFFGH_13865</name>
</gene>
<keyword evidence="2 5" id="KW-0645">Protease</keyword>
<evidence type="ECO:0000256" key="1">
    <source>
        <dbReference type="ARBA" id="ARBA00011073"/>
    </source>
</evidence>
<evidence type="ECO:0000256" key="5">
    <source>
        <dbReference type="PROSITE-ProRule" id="PRU01240"/>
    </source>
</evidence>
<dbReference type="InterPro" id="IPR001119">
    <property type="entry name" value="SLH_dom"/>
</dbReference>
<proteinExistence type="inferred from homology"/>
<dbReference type="InterPro" id="IPR015500">
    <property type="entry name" value="Peptidase_S8_subtilisin-rel"/>
</dbReference>
<dbReference type="PRINTS" id="PR00723">
    <property type="entry name" value="SUBTILISIN"/>
</dbReference>
<evidence type="ECO:0000313" key="7">
    <source>
        <dbReference type="EMBL" id="MFC0678929.1"/>
    </source>
</evidence>